<reference evidence="1 2" key="1">
    <citation type="submission" date="2017-12" db="EMBL/GenBank/DDBJ databases">
        <authorList>
            <person name="Pombert J.-F."/>
            <person name="Haag K.L."/>
            <person name="Ebert D."/>
        </authorList>
    </citation>
    <scope>NUCLEOTIDE SEQUENCE [LARGE SCALE GENOMIC DNA]</scope>
    <source>
        <strain evidence="1">FI-OER-3-3</strain>
    </source>
</reference>
<dbReference type="VEuPathDB" id="MicrosporidiaDB:CWI37_2046p0010"/>
<organism evidence="1 2">
    <name type="scientific">Hamiltosporidium tvaerminnensis</name>
    <dbReference type="NCBI Taxonomy" id="1176355"/>
    <lineage>
        <taxon>Eukaryota</taxon>
        <taxon>Fungi</taxon>
        <taxon>Fungi incertae sedis</taxon>
        <taxon>Microsporidia</taxon>
        <taxon>Dubosqiidae</taxon>
        <taxon>Hamiltosporidium</taxon>
    </lineage>
</organism>
<evidence type="ECO:0000313" key="2">
    <source>
        <dbReference type="Proteomes" id="UP000292362"/>
    </source>
</evidence>
<dbReference type="Proteomes" id="UP000292362">
    <property type="component" value="Unassembled WGS sequence"/>
</dbReference>
<evidence type="ECO:0000313" key="1">
    <source>
        <dbReference type="EMBL" id="TBT97846.1"/>
    </source>
</evidence>
<protein>
    <submittedName>
        <fullName evidence="1">Uncharacterized protein</fullName>
    </submittedName>
</protein>
<gene>
    <name evidence="1" type="ORF">CWI37_2046p0010</name>
</gene>
<dbReference type="EMBL" id="PITJ01002046">
    <property type="protein sequence ID" value="TBT97846.1"/>
    <property type="molecule type" value="Genomic_DNA"/>
</dbReference>
<feature type="non-terminal residue" evidence="1">
    <location>
        <position position="1"/>
    </location>
</feature>
<accession>A0A4Q9KT17</accession>
<name>A0A4Q9KT17_9MICR</name>
<comment type="caution">
    <text evidence="1">The sequence shown here is derived from an EMBL/GenBank/DDBJ whole genome shotgun (WGS) entry which is preliminary data.</text>
</comment>
<sequence length="61" mass="7058">GIVTKYHKTYFNRLQIPMDGEAYIQSISLKNTVEMISFDRRRRLEFGPDTEASIIKCYVGG</sequence>
<dbReference type="AlphaFoldDB" id="A0A4Q9KT17"/>
<proteinExistence type="predicted"/>